<proteinExistence type="predicted"/>
<feature type="domain" description="KfrA N-terminal DNA-binding" evidence="2">
    <location>
        <begin position="10"/>
        <end position="125"/>
    </location>
</feature>
<organism evidence="3">
    <name type="scientific">Enterobacter hormaechei</name>
    <dbReference type="NCBI Taxonomy" id="158836"/>
    <lineage>
        <taxon>Bacteria</taxon>
        <taxon>Pseudomonadati</taxon>
        <taxon>Pseudomonadota</taxon>
        <taxon>Gammaproteobacteria</taxon>
        <taxon>Enterobacterales</taxon>
        <taxon>Enterobacteriaceae</taxon>
        <taxon>Enterobacter</taxon>
        <taxon>Enterobacter cloacae complex</taxon>
    </lineage>
</organism>
<dbReference type="RefSeq" id="WP_172693082.1">
    <property type="nucleotide sequence ID" value="NZ_MH325468.1"/>
</dbReference>
<feature type="coiled-coil region" evidence="1">
    <location>
        <begin position="116"/>
        <end position="272"/>
    </location>
</feature>
<evidence type="ECO:0000313" key="3">
    <source>
        <dbReference type="EMBL" id="AXJ99517.1"/>
    </source>
</evidence>
<dbReference type="InterPro" id="IPR021104">
    <property type="entry name" value="KfrA_DNA-bd_N"/>
</dbReference>
<keyword evidence="3" id="KW-0614">Plasmid</keyword>
<dbReference type="AlphaFoldDB" id="A0A3S7QGB0"/>
<dbReference type="EMBL" id="MH325468">
    <property type="protein sequence ID" value="AXJ99517.1"/>
    <property type="molecule type" value="Genomic_DNA"/>
</dbReference>
<dbReference type="Pfam" id="PF11740">
    <property type="entry name" value="KfrA_N"/>
    <property type="match status" value="1"/>
</dbReference>
<accession>A0A3S7QGB0</accession>
<name>A0A3S7QGB0_9ENTR</name>
<reference evidence="3" key="1">
    <citation type="submission" date="2018-05" db="EMBL/GenBank/DDBJ databases">
        <title>Complete Sequences of Plasmids Bearing rmtG 16S rRNA Methyltransferase Gene in Enterobacter hormaechei in Brazil.</title>
        <authorList>
            <person name="Bueno M.F.C."/>
            <person name="Martins E.R."/>
            <person name="Francisco G.R."/>
            <person name="Casella T."/>
            <person name="Garcia D.O."/>
            <person name="de Vasconcelos A.T.R."/>
            <person name="de Almeida L.G."/>
            <person name="Gerber A.L."/>
            <person name="Nogueira M.C.L."/>
        </authorList>
    </citation>
    <scope>NUCLEOTIDE SEQUENCE</scope>
    <source>
        <strain evidence="3">Ec09</strain>
        <plasmid evidence="3">pEc09</plasmid>
    </source>
</reference>
<geneLocation type="plasmid" evidence="3">
    <name>pEc09</name>
</geneLocation>
<evidence type="ECO:0000256" key="1">
    <source>
        <dbReference type="SAM" id="Coils"/>
    </source>
</evidence>
<protein>
    <recommendedName>
        <fullName evidence="2">KfrA N-terminal DNA-binding domain-containing protein</fullName>
    </recommendedName>
</protein>
<keyword evidence="1" id="KW-0175">Coiled coil</keyword>
<evidence type="ECO:0000259" key="2">
    <source>
        <dbReference type="Pfam" id="PF11740"/>
    </source>
</evidence>
<sequence>MSQIPAEIRDRITAVANELFEDAGREAFPTVDAVRRAARADMNTTSAVMREWRRAQTAQAVPVAVAVPETITQANAVALAALWQQAQELANESLQAAQAAWETERVELDAMRAELADAYESQATELDEVRAGLERANAATDQVHAELATTRAELSQAVMRAERAEAKADEIERRANDLRAELDRAHADADQARATLAEQQKTSDKYFVELGKARDEAAQVSAKNRQLDADLAGAVARQKDVTRELEAGRAELLEAKQQASELREEVARLNGATATYKEMLERFVVAAKAATRARKQPKAEG</sequence>